<dbReference type="SUPFAM" id="SSF53187">
    <property type="entry name" value="Zn-dependent exopeptidases"/>
    <property type="match status" value="1"/>
</dbReference>
<dbReference type="InterPro" id="IPR036264">
    <property type="entry name" value="Bact_exopeptidase_dim_dom"/>
</dbReference>
<dbReference type="eggNOG" id="ENOG502QQPD">
    <property type="taxonomic scope" value="Eukaryota"/>
</dbReference>
<sequence length="307" mass="32748">MSILSTIVFDECYTVKCHTYGLATSFEAEFGSGGRLVVYCAEYDALPDIGHACLHNFIAASSVAAFIGLARALKGSSVEGRVRILGTPAEEALGGKIEPLQAGAFADDIAATLMLHPLASRFLPQGVMGNAGSQLIANAGAAPWNGLNALDAAVATYTSHIRPNEHINAIMEGGGIAVSIIPAKSRMVFGIQTPTWHRQRRSCSDHEFVNVMAAMGTKFIARSDKPFTASTDMGNVSYQLPASMAASALRCETARRCIKSRLQKKLPAPEAFDVAMHCAKGLALLGWKVLRDDGVATEAMRDFNEKE</sequence>
<keyword evidence="2" id="KW-1185">Reference proteome</keyword>
<gene>
    <name evidence="1" type="ORF">TRIATDRAFT_263319</name>
</gene>
<dbReference type="EMBL" id="ABDG02000021">
    <property type="protein sequence ID" value="EHK46856.1"/>
    <property type="molecule type" value="Genomic_DNA"/>
</dbReference>
<dbReference type="GO" id="GO:0016805">
    <property type="term" value="F:dipeptidase activity"/>
    <property type="evidence" value="ECO:0007669"/>
    <property type="project" value="TreeGrafter"/>
</dbReference>
<dbReference type="OMA" id="CETARRC"/>
<name>G9NQN3_HYPAI</name>
<dbReference type="PANTHER" id="PTHR30575">
    <property type="entry name" value="PEPTIDASE M20"/>
    <property type="match status" value="1"/>
</dbReference>
<evidence type="ECO:0008006" key="3">
    <source>
        <dbReference type="Google" id="ProtNLM"/>
    </source>
</evidence>
<dbReference type="InterPro" id="IPR052030">
    <property type="entry name" value="Peptidase_M20/M20A_hydrolases"/>
</dbReference>
<organism evidence="1 2">
    <name type="scientific">Hypocrea atroviridis (strain ATCC 20476 / IMI 206040)</name>
    <name type="common">Trichoderma atroviride</name>
    <dbReference type="NCBI Taxonomy" id="452589"/>
    <lineage>
        <taxon>Eukaryota</taxon>
        <taxon>Fungi</taxon>
        <taxon>Dikarya</taxon>
        <taxon>Ascomycota</taxon>
        <taxon>Pezizomycotina</taxon>
        <taxon>Sordariomycetes</taxon>
        <taxon>Hypocreomycetidae</taxon>
        <taxon>Hypocreales</taxon>
        <taxon>Hypocreaceae</taxon>
        <taxon>Trichoderma</taxon>
    </lineage>
</organism>
<comment type="caution">
    <text evidence="1">The sequence shown here is derived from an EMBL/GenBank/DDBJ whole genome shotgun (WGS) entry which is preliminary data.</text>
</comment>
<dbReference type="Gene3D" id="3.40.630.10">
    <property type="entry name" value="Zn peptidases"/>
    <property type="match status" value="2"/>
</dbReference>
<accession>G9NQN3</accession>
<dbReference type="PANTHER" id="PTHR30575:SF0">
    <property type="entry name" value="XAA-ARG DIPEPTIDASE"/>
    <property type="match status" value="1"/>
</dbReference>
<dbReference type="SUPFAM" id="SSF55031">
    <property type="entry name" value="Bacterial exopeptidase dimerisation domain"/>
    <property type="match status" value="1"/>
</dbReference>
<dbReference type="HOGENOM" id="CLU_031812_1_2_1"/>
<dbReference type="Proteomes" id="UP000005426">
    <property type="component" value="Unassembled WGS sequence"/>
</dbReference>
<protein>
    <recommendedName>
        <fullName evidence="3">Peptidase M20 dimerisation domain-containing protein</fullName>
    </recommendedName>
</protein>
<proteinExistence type="predicted"/>
<evidence type="ECO:0000313" key="1">
    <source>
        <dbReference type="EMBL" id="EHK46856.1"/>
    </source>
</evidence>
<dbReference type="AlphaFoldDB" id="G9NQN3"/>
<evidence type="ECO:0000313" key="2">
    <source>
        <dbReference type="Proteomes" id="UP000005426"/>
    </source>
</evidence>
<reference evidence="1 2" key="1">
    <citation type="journal article" date="2011" name="Genome Biol.">
        <title>Comparative genome sequence analysis underscores mycoparasitism as the ancestral life style of Trichoderma.</title>
        <authorList>
            <person name="Kubicek C.P."/>
            <person name="Herrera-Estrella A."/>
            <person name="Seidl-Seiboth V."/>
            <person name="Martinez D.A."/>
            <person name="Druzhinina I.S."/>
            <person name="Thon M."/>
            <person name="Zeilinger S."/>
            <person name="Casas-Flores S."/>
            <person name="Horwitz B.A."/>
            <person name="Mukherjee P.K."/>
            <person name="Mukherjee M."/>
            <person name="Kredics L."/>
            <person name="Alcaraz L.D."/>
            <person name="Aerts A."/>
            <person name="Antal Z."/>
            <person name="Atanasova L."/>
            <person name="Cervantes-Badillo M.G."/>
            <person name="Challacombe J."/>
            <person name="Chertkov O."/>
            <person name="McCluskey K."/>
            <person name="Coulpier F."/>
            <person name="Deshpande N."/>
            <person name="von Doehren H."/>
            <person name="Ebbole D.J."/>
            <person name="Esquivel-Naranjo E.U."/>
            <person name="Fekete E."/>
            <person name="Flipphi M."/>
            <person name="Glaser F."/>
            <person name="Gomez-Rodriguez E.Y."/>
            <person name="Gruber S."/>
            <person name="Han C."/>
            <person name="Henrissat B."/>
            <person name="Hermosa R."/>
            <person name="Hernandez-Onate M."/>
            <person name="Karaffa L."/>
            <person name="Kosti I."/>
            <person name="Le Crom S."/>
            <person name="Lindquist E."/>
            <person name="Lucas S."/>
            <person name="Luebeck M."/>
            <person name="Luebeck P.S."/>
            <person name="Margeot A."/>
            <person name="Metz B."/>
            <person name="Misra M."/>
            <person name="Nevalainen H."/>
            <person name="Omann M."/>
            <person name="Packer N."/>
            <person name="Perrone G."/>
            <person name="Uresti-Rivera E.E."/>
            <person name="Salamov A."/>
            <person name="Schmoll M."/>
            <person name="Seiboth B."/>
            <person name="Shapiro H."/>
            <person name="Sukno S."/>
            <person name="Tamayo-Ramos J.A."/>
            <person name="Tisch D."/>
            <person name="Wiest A."/>
            <person name="Wilkinson H.H."/>
            <person name="Zhang M."/>
            <person name="Coutinho P.M."/>
            <person name="Kenerley C.M."/>
            <person name="Monte E."/>
            <person name="Baker S.E."/>
            <person name="Grigoriev I.V."/>
        </authorList>
    </citation>
    <scope>NUCLEOTIDE SEQUENCE [LARGE SCALE GENOMIC DNA]</scope>
    <source>
        <strain evidence="2">ATCC 20476 / IMI 206040</strain>
    </source>
</reference>
<dbReference type="OrthoDB" id="6119954at2759"/>